<feature type="compositionally biased region" description="Pro residues" evidence="1">
    <location>
        <begin position="53"/>
        <end position="67"/>
    </location>
</feature>
<reference evidence="2 3" key="1">
    <citation type="submission" date="2018-12" db="EMBL/GenBank/DDBJ databases">
        <title>Complete genome sequence of Streptomyces ficellus NRRL8067, the producer of ficellomycin, feldamycin and nojirimycin.</title>
        <authorList>
            <person name="Zhang H."/>
            <person name="Yue R."/>
            <person name="Liu Y."/>
            <person name="Li M."/>
            <person name="Mu H."/>
            <person name="Zhang J."/>
        </authorList>
    </citation>
    <scope>NUCLEOTIDE SEQUENCE [LARGE SCALE GENOMIC DNA]</scope>
    <source>
        <strain evidence="2 3">NRRL 8067</strain>
    </source>
</reference>
<evidence type="ECO:0000313" key="3">
    <source>
        <dbReference type="Proteomes" id="UP000422572"/>
    </source>
</evidence>
<name>A0A6I6FE72_9ACTN</name>
<dbReference type="AlphaFoldDB" id="A0A6I6FE72"/>
<feature type="compositionally biased region" description="Pro residues" evidence="1">
    <location>
        <begin position="165"/>
        <end position="175"/>
    </location>
</feature>
<feature type="region of interest" description="Disordered" evidence="1">
    <location>
        <begin position="150"/>
        <end position="175"/>
    </location>
</feature>
<evidence type="ECO:0000256" key="1">
    <source>
        <dbReference type="SAM" id="MobiDB-lite"/>
    </source>
</evidence>
<dbReference type="Proteomes" id="UP000422572">
    <property type="component" value="Chromosome"/>
</dbReference>
<dbReference type="KEGG" id="sfic:EIZ62_14345"/>
<feature type="region of interest" description="Disordered" evidence="1">
    <location>
        <begin position="31"/>
        <end position="72"/>
    </location>
</feature>
<dbReference type="RefSeq" id="WP_156693056.1">
    <property type="nucleotide sequence ID" value="NZ_CP034279.1"/>
</dbReference>
<organism evidence="2 3">
    <name type="scientific">Streptomyces ficellus</name>
    <dbReference type="NCBI Taxonomy" id="1977088"/>
    <lineage>
        <taxon>Bacteria</taxon>
        <taxon>Bacillati</taxon>
        <taxon>Actinomycetota</taxon>
        <taxon>Actinomycetes</taxon>
        <taxon>Kitasatosporales</taxon>
        <taxon>Streptomycetaceae</taxon>
        <taxon>Streptomyces</taxon>
    </lineage>
</organism>
<evidence type="ECO:0000313" key="2">
    <source>
        <dbReference type="EMBL" id="QGV79307.1"/>
    </source>
</evidence>
<gene>
    <name evidence="2" type="ORF">EIZ62_14345</name>
</gene>
<feature type="compositionally biased region" description="Low complexity" evidence="1">
    <location>
        <begin position="38"/>
        <end position="52"/>
    </location>
</feature>
<sequence length="175" mass="16750">MDAHRLVRTGGVAAAGLTALLVLAGCGGGPAGDGGRDATGAPAAGATAGGHPPASPAPSPTPTPSAPPVTAGAVEGSWVGLTDGRPVSLTVKKGHALVLADAHVCQGTARGTGPVTLSLTCDDGYTTRTKGTAATTRDTLVVTWSGGTKDTLAKAAPPQGTPSLVAPPPSTPPTP</sequence>
<protein>
    <submittedName>
        <fullName evidence="2">Uncharacterized protein</fullName>
    </submittedName>
</protein>
<proteinExistence type="predicted"/>
<accession>A0A6I6FE72</accession>
<dbReference type="PROSITE" id="PS51257">
    <property type="entry name" value="PROKAR_LIPOPROTEIN"/>
    <property type="match status" value="1"/>
</dbReference>
<keyword evidence="3" id="KW-1185">Reference proteome</keyword>
<dbReference type="EMBL" id="CP034279">
    <property type="protein sequence ID" value="QGV79307.1"/>
    <property type="molecule type" value="Genomic_DNA"/>
</dbReference>
<dbReference type="OrthoDB" id="3483234at2"/>